<dbReference type="PANTHER" id="PTHR43544">
    <property type="entry name" value="SHORT-CHAIN DEHYDROGENASE/REDUCTASE"/>
    <property type="match status" value="1"/>
</dbReference>
<comment type="caution">
    <text evidence="1">The sequence shown here is derived from an EMBL/GenBank/DDBJ whole genome shotgun (WGS) entry which is preliminary data.</text>
</comment>
<dbReference type="PANTHER" id="PTHR43544:SF12">
    <property type="entry name" value="NAD(P)-BINDING ROSSMANN-FOLD SUPERFAMILY PROTEIN"/>
    <property type="match status" value="1"/>
</dbReference>
<dbReference type="PRINTS" id="PR00081">
    <property type="entry name" value="GDHRDH"/>
</dbReference>
<organism evidence="1 2">
    <name type="scientific">Paragemmobacter ruber</name>
    <dbReference type="NCBI Taxonomy" id="1985673"/>
    <lineage>
        <taxon>Bacteria</taxon>
        <taxon>Pseudomonadati</taxon>
        <taxon>Pseudomonadota</taxon>
        <taxon>Alphaproteobacteria</taxon>
        <taxon>Rhodobacterales</taxon>
        <taxon>Paracoccaceae</taxon>
        <taxon>Paragemmobacter</taxon>
    </lineage>
</organism>
<dbReference type="Gene3D" id="3.40.50.720">
    <property type="entry name" value="NAD(P)-binding Rossmann-like Domain"/>
    <property type="match status" value="1"/>
</dbReference>
<proteinExistence type="predicted"/>
<dbReference type="InterPro" id="IPR051468">
    <property type="entry name" value="Fungal_SecMetab_SDRs"/>
</dbReference>
<protein>
    <submittedName>
        <fullName evidence="1">SDR family NAD(P)-dependent oxidoreductase</fullName>
    </submittedName>
</protein>
<gene>
    <name evidence="1" type="ORF">GU920_09970</name>
</gene>
<dbReference type="SUPFAM" id="SSF51735">
    <property type="entry name" value="NAD(P)-binding Rossmann-fold domains"/>
    <property type="match status" value="1"/>
</dbReference>
<evidence type="ECO:0000313" key="2">
    <source>
        <dbReference type="Proteomes" id="UP001517376"/>
    </source>
</evidence>
<keyword evidence="2" id="KW-1185">Reference proteome</keyword>
<name>A0ABW9Y7Q4_9RHOB</name>
<dbReference type="EMBL" id="JAAATW010000002">
    <property type="protein sequence ID" value="NBE07864.1"/>
    <property type="molecule type" value="Genomic_DNA"/>
</dbReference>
<dbReference type="RefSeq" id="WP_161766876.1">
    <property type="nucleotide sequence ID" value="NZ_JAAATW010000002.1"/>
</dbReference>
<dbReference type="InterPro" id="IPR002347">
    <property type="entry name" value="SDR_fam"/>
</dbReference>
<reference evidence="2" key="1">
    <citation type="submission" date="2020-01" db="EMBL/GenBank/DDBJ databases">
        <title>Sphingomonas sp. strain CSW-10.</title>
        <authorList>
            <person name="Chen W.-M."/>
        </authorList>
    </citation>
    <scope>NUCLEOTIDE SEQUENCE [LARGE SCALE GENOMIC DNA]</scope>
    <source>
        <strain evidence="2">CCP-1</strain>
    </source>
</reference>
<dbReference type="Proteomes" id="UP001517376">
    <property type="component" value="Unassembled WGS sequence"/>
</dbReference>
<sequence length="220" mass="22511">MRALVIGASGGIGGAVAAALTARGWAVVGLSRSVDGLDITDEAAVVRVLGAQEGAFDLILVATGGLEIGGARPEKSVRALDGAAMAAQFALNAIGPALVIKHVWRLIPRDRPARVAVLSARVGSIGDNRLGGWHGYRAAKAAVNQIVRTCAVELARTHPQAALVALHPGTVATSLTAAYAGGHPTVAPAEAAENLLRVLDGIGPDQSGQFFDWKGEVIPW</sequence>
<dbReference type="InterPro" id="IPR036291">
    <property type="entry name" value="NAD(P)-bd_dom_sf"/>
</dbReference>
<dbReference type="Pfam" id="PF00106">
    <property type="entry name" value="adh_short"/>
    <property type="match status" value="1"/>
</dbReference>
<evidence type="ECO:0000313" key="1">
    <source>
        <dbReference type="EMBL" id="NBE07864.1"/>
    </source>
</evidence>
<accession>A0ABW9Y7Q4</accession>